<name>A0A6G8B0I4_9LACO</name>
<evidence type="ECO:0000259" key="3">
    <source>
        <dbReference type="PROSITE" id="PS50977"/>
    </source>
</evidence>
<gene>
    <name evidence="4" type="ORF">G7084_04970</name>
</gene>
<proteinExistence type="predicted"/>
<dbReference type="GO" id="GO:0003677">
    <property type="term" value="F:DNA binding"/>
    <property type="evidence" value="ECO:0007669"/>
    <property type="project" value="UniProtKB-UniRule"/>
</dbReference>
<dbReference type="InterPro" id="IPR009057">
    <property type="entry name" value="Homeodomain-like_sf"/>
</dbReference>
<dbReference type="PANTHER" id="PTHR43479">
    <property type="entry name" value="ACREF/ENVCD OPERON REPRESSOR-RELATED"/>
    <property type="match status" value="1"/>
</dbReference>
<protein>
    <submittedName>
        <fullName evidence="4">TetR/AcrR family transcriptional regulator</fullName>
    </submittedName>
</protein>
<dbReference type="RefSeq" id="WP_166010606.1">
    <property type="nucleotide sequence ID" value="NZ_CP049888.1"/>
</dbReference>
<dbReference type="Proteomes" id="UP000500741">
    <property type="component" value="Chromosome"/>
</dbReference>
<dbReference type="PANTHER" id="PTHR43479:SF11">
    <property type="entry name" value="ACREF_ENVCD OPERON REPRESSOR-RELATED"/>
    <property type="match status" value="1"/>
</dbReference>
<dbReference type="KEGG" id="wco:G7084_04970"/>
<dbReference type="EMBL" id="CP049888">
    <property type="protein sequence ID" value="QIL50725.1"/>
    <property type="molecule type" value="Genomic_DNA"/>
</dbReference>
<evidence type="ECO:0000313" key="5">
    <source>
        <dbReference type="Proteomes" id="UP000500741"/>
    </source>
</evidence>
<dbReference type="Pfam" id="PF00440">
    <property type="entry name" value="TetR_N"/>
    <property type="match status" value="1"/>
</dbReference>
<reference evidence="4 5" key="1">
    <citation type="submission" date="2020-03" db="EMBL/GenBank/DDBJ databases">
        <title>Weissella sp. nov., isolated from Cybister lewisianus.</title>
        <authorList>
            <person name="Hyun D.-W."/>
            <person name="Bae J.-W."/>
        </authorList>
    </citation>
    <scope>NUCLEOTIDE SEQUENCE [LARGE SCALE GENOMIC DNA]</scope>
    <source>
        <strain evidence="4 5">HDW19</strain>
    </source>
</reference>
<keyword evidence="1 2" id="KW-0238">DNA-binding</keyword>
<evidence type="ECO:0000256" key="1">
    <source>
        <dbReference type="ARBA" id="ARBA00023125"/>
    </source>
</evidence>
<evidence type="ECO:0000313" key="4">
    <source>
        <dbReference type="EMBL" id="QIL50725.1"/>
    </source>
</evidence>
<keyword evidence="5" id="KW-1185">Reference proteome</keyword>
<dbReference type="PRINTS" id="PR00455">
    <property type="entry name" value="HTHTETR"/>
</dbReference>
<feature type="domain" description="HTH tetR-type" evidence="3">
    <location>
        <begin position="19"/>
        <end position="79"/>
    </location>
</feature>
<dbReference type="AlphaFoldDB" id="A0A6G8B0I4"/>
<dbReference type="InterPro" id="IPR050624">
    <property type="entry name" value="HTH-type_Tx_Regulator"/>
</dbReference>
<accession>A0A6G8B0I4</accession>
<sequence length="208" mass="23661">MTDKIIDDFNDLIASMEMPAGKRKVIGAAVSLFSEQGFNGTSTAQISELSGMSEATIFKYFKTKRGLLETIINPLIDNLLPNYGQEFVQNRVPKDQGLEQTIHLIVIDRLTFIYDNRLILQILMSEVLVNNELLDRLKQKATPLIIQLSSTFETLITNSKFSVIDLFRLLVGQMFFELLRITKFEDTNNDYDIQLIADKITKSIVATF</sequence>
<dbReference type="Gene3D" id="1.10.357.10">
    <property type="entry name" value="Tetracycline Repressor, domain 2"/>
    <property type="match status" value="1"/>
</dbReference>
<dbReference type="InterPro" id="IPR001647">
    <property type="entry name" value="HTH_TetR"/>
</dbReference>
<feature type="DNA-binding region" description="H-T-H motif" evidence="2">
    <location>
        <begin position="42"/>
        <end position="61"/>
    </location>
</feature>
<organism evidence="4 5">
    <name type="scientific">Weissella coleopterorum</name>
    <dbReference type="NCBI Taxonomy" id="2714949"/>
    <lineage>
        <taxon>Bacteria</taxon>
        <taxon>Bacillati</taxon>
        <taxon>Bacillota</taxon>
        <taxon>Bacilli</taxon>
        <taxon>Lactobacillales</taxon>
        <taxon>Lactobacillaceae</taxon>
        <taxon>Weissella</taxon>
    </lineage>
</organism>
<dbReference type="SUPFAM" id="SSF46689">
    <property type="entry name" value="Homeodomain-like"/>
    <property type="match status" value="1"/>
</dbReference>
<evidence type="ECO:0000256" key="2">
    <source>
        <dbReference type="PROSITE-ProRule" id="PRU00335"/>
    </source>
</evidence>
<dbReference type="PROSITE" id="PS50977">
    <property type="entry name" value="HTH_TETR_2"/>
    <property type="match status" value="1"/>
</dbReference>